<accession>C4JZZ8</accession>
<protein>
    <submittedName>
        <fullName evidence="2">Uncharacterized protein</fullName>
    </submittedName>
</protein>
<keyword evidence="3" id="KW-1185">Reference proteome</keyword>
<organism evidence="2 3">
    <name type="scientific">Uncinocarpus reesii (strain UAMH 1704)</name>
    <dbReference type="NCBI Taxonomy" id="336963"/>
    <lineage>
        <taxon>Eukaryota</taxon>
        <taxon>Fungi</taxon>
        <taxon>Dikarya</taxon>
        <taxon>Ascomycota</taxon>
        <taxon>Pezizomycotina</taxon>
        <taxon>Eurotiomycetes</taxon>
        <taxon>Eurotiomycetidae</taxon>
        <taxon>Onygenales</taxon>
        <taxon>Onygenaceae</taxon>
        <taxon>Uncinocarpus</taxon>
    </lineage>
</organism>
<dbReference type="VEuPathDB" id="FungiDB:UREG_07749"/>
<feature type="region of interest" description="Disordered" evidence="1">
    <location>
        <begin position="290"/>
        <end position="320"/>
    </location>
</feature>
<dbReference type="HOGENOM" id="CLU_565242_0_0_1"/>
<feature type="region of interest" description="Disordered" evidence="1">
    <location>
        <begin position="371"/>
        <end position="466"/>
    </location>
</feature>
<dbReference type="OrthoDB" id="10669574at2759"/>
<feature type="compositionally biased region" description="Polar residues" evidence="1">
    <location>
        <begin position="392"/>
        <end position="402"/>
    </location>
</feature>
<dbReference type="eggNOG" id="KOG3519">
    <property type="taxonomic scope" value="Eukaryota"/>
</dbReference>
<proteinExistence type="predicted"/>
<reference evidence="3" key="1">
    <citation type="journal article" date="2009" name="Genome Res.">
        <title>Comparative genomic analyses of the human fungal pathogens Coccidioides and their relatives.</title>
        <authorList>
            <person name="Sharpton T.J."/>
            <person name="Stajich J.E."/>
            <person name="Rounsley S.D."/>
            <person name="Gardner M.J."/>
            <person name="Wortman J.R."/>
            <person name="Jordar V.S."/>
            <person name="Maiti R."/>
            <person name="Kodira C.D."/>
            <person name="Neafsey D.E."/>
            <person name="Zeng Q."/>
            <person name="Hung C.-Y."/>
            <person name="McMahan C."/>
            <person name="Muszewska A."/>
            <person name="Grynberg M."/>
            <person name="Mandel M.A."/>
            <person name="Kellner E.M."/>
            <person name="Barker B.M."/>
            <person name="Galgiani J.N."/>
            <person name="Orbach M.J."/>
            <person name="Kirkland T.N."/>
            <person name="Cole G.T."/>
            <person name="Henn M.R."/>
            <person name="Birren B.W."/>
            <person name="Taylor J.W."/>
        </authorList>
    </citation>
    <scope>NUCLEOTIDE SEQUENCE [LARGE SCALE GENOMIC DNA]</scope>
    <source>
        <strain evidence="3">UAMH 1704</strain>
    </source>
</reference>
<feature type="compositionally biased region" description="Polar residues" evidence="1">
    <location>
        <begin position="58"/>
        <end position="76"/>
    </location>
</feature>
<dbReference type="STRING" id="336963.C4JZZ8"/>
<feature type="compositionally biased region" description="Basic and acidic residues" evidence="1">
    <location>
        <begin position="296"/>
        <end position="306"/>
    </location>
</feature>
<feature type="compositionally biased region" description="Low complexity" evidence="1">
    <location>
        <begin position="164"/>
        <end position="179"/>
    </location>
</feature>
<dbReference type="RefSeq" id="XP_002582976.1">
    <property type="nucleotide sequence ID" value="XM_002582930.1"/>
</dbReference>
<evidence type="ECO:0000256" key="1">
    <source>
        <dbReference type="SAM" id="MobiDB-lite"/>
    </source>
</evidence>
<evidence type="ECO:0000313" key="2">
    <source>
        <dbReference type="EMBL" id="EEP82884.1"/>
    </source>
</evidence>
<feature type="compositionally biased region" description="Basic and acidic residues" evidence="1">
    <location>
        <begin position="153"/>
        <end position="163"/>
    </location>
</feature>
<gene>
    <name evidence="2" type="ORF">UREG_07749</name>
</gene>
<feature type="region of interest" description="Disordered" evidence="1">
    <location>
        <begin position="1"/>
        <end position="251"/>
    </location>
</feature>
<name>C4JZZ8_UNCRE</name>
<sequence>MGEDEEVFVTPEEGRSPDQAEPTENIASRNSVEQQSLVTDTPAVPDLGLPDSRPPSACSDTPPQSAITNMTDTTTIDAEPQTDYPQPLSHRTMLSHIMQMRESSPDITDSSDDENDSLSSGRDKESIQIMLRQTYFEPLDTSSENQEFPEDGDGVRSHPDRQRWSMSSWSSSIQIQNNQLIEESTSSDGKVEPLTDENGVPESTCTSERAVTPQPTIQEPNTNESAKPTPESKPKETAENALKPSARLGERFSLNLMHRYPDLAKQARWDTKRATQLYLQELAKAGFGQPRIPEPVVKKPDNEKKRTSIHSTGTPQEDGLAEDVVILPESKSIPPSDYVHHLANLNLRDDWERASPSIADWMHWAVTDKAETDDTRNHTSTAAEHGDAITPKISTTGPNLSAATAPGSTGLGVSIHIQSPQEGDSPTIPELPDYSPPPPPASFSKSLSVEKLQQPPPQASPSIYSQNSPLAVLLQHYVCATRI</sequence>
<evidence type="ECO:0000313" key="3">
    <source>
        <dbReference type="Proteomes" id="UP000002058"/>
    </source>
</evidence>
<dbReference type="EMBL" id="CH476619">
    <property type="protein sequence ID" value="EEP82884.1"/>
    <property type="molecule type" value="Genomic_DNA"/>
</dbReference>
<dbReference type="InParanoid" id="C4JZZ8"/>
<dbReference type="GeneID" id="8442276"/>
<feature type="compositionally biased region" description="Polar residues" evidence="1">
    <location>
        <begin position="201"/>
        <end position="226"/>
    </location>
</feature>
<dbReference type="Proteomes" id="UP000002058">
    <property type="component" value="Unassembled WGS sequence"/>
</dbReference>
<dbReference type="KEGG" id="ure:UREG_07749"/>
<feature type="compositionally biased region" description="Polar residues" evidence="1">
    <location>
        <begin position="25"/>
        <end position="39"/>
    </location>
</feature>
<dbReference type="AlphaFoldDB" id="C4JZZ8"/>